<proteinExistence type="predicted"/>
<organism evidence="2">
    <name type="scientific">Hemiselmis andersenii</name>
    <name type="common">Cryptophyte alga</name>
    <dbReference type="NCBI Taxonomy" id="464988"/>
    <lineage>
        <taxon>Eukaryota</taxon>
        <taxon>Cryptophyceae</taxon>
        <taxon>Cryptomonadales</taxon>
        <taxon>Hemiselmidaceae</taxon>
        <taxon>Hemiselmis</taxon>
    </lineage>
</organism>
<protein>
    <submittedName>
        <fullName evidence="2">Uncharacterized protein</fullName>
    </submittedName>
</protein>
<dbReference type="GO" id="GO:0016020">
    <property type="term" value="C:membrane"/>
    <property type="evidence" value="ECO:0007669"/>
    <property type="project" value="InterPro"/>
</dbReference>
<dbReference type="EMBL" id="HBFX01012698">
    <property type="protein sequence ID" value="CAD8953011.1"/>
    <property type="molecule type" value="Transcribed_RNA"/>
</dbReference>
<dbReference type="Pfam" id="PF02325">
    <property type="entry name" value="CCB3_YggT"/>
    <property type="match status" value="1"/>
</dbReference>
<gene>
    <name evidence="2" type="ORF">HAND00432_LOCUS7548</name>
</gene>
<feature type="signal peptide" evidence="1">
    <location>
        <begin position="1"/>
        <end position="21"/>
    </location>
</feature>
<dbReference type="InterPro" id="IPR003425">
    <property type="entry name" value="CCB3/YggT"/>
</dbReference>
<feature type="chain" id="PRO_5030159833" evidence="1">
    <location>
        <begin position="22"/>
        <end position="187"/>
    </location>
</feature>
<sequence>MVARTLSVAAVLALSLPCVMSIGPMASMALAPGTHGSSHRYNGLAMASAAGPRQVTRRSMCAAAIPGNSLGEEIFVGGASNFFNIFNNLLLGRVLLSWFPAAQSAAFLQPLYNVCDPYLGLFRGIIPAIGGIDLSPILAFTFLQVAGSSMVALGAQTEAAKARMPQRKVHPWSLEAAATRHFASKSL</sequence>
<reference evidence="2" key="1">
    <citation type="submission" date="2021-01" db="EMBL/GenBank/DDBJ databases">
        <authorList>
            <person name="Corre E."/>
            <person name="Pelletier E."/>
            <person name="Niang G."/>
            <person name="Scheremetjew M."/>
            <person name="Finn R."/>
            <person name="Kale V."/>
            <person name="Holt S."/>
            <person name="Cochrane G."/>
            <person name="Meng A."/>
            <person name="Brown T."/>
            <person name="Cohen L."/>
        </authorList>
    </citation>
    <scope>NUCLEOTIDE SEQUENCE</scope>
    <source>
        <strain evidence="2">CCMP644</strain>
    </source>
</reference>
<dbReference type="PANTHER" id="PTHR33219:SF14">
    <property type="entry name" value="PROTEIN COFACTOR ASSEMBLY OF COMPLEX C SUBUNIT B CCB3, CHLOROPLASTIC-RELATED"/>
    <property type="match status" value="1"/>
</dbReference>
<evidence type="ECO:0000313" key="2">
    <source>
        <dbReference type="EMBL" id="CAD8953011.1"/>
    </source>
</evidence>
<keyword evidence="1" id="KW-0732">Signal</keyword>
<evidence type="ECO:0000256" key="1">
    <source>
        <dbReference type="SAM" id="SignalP"/>
    </source>
</evidence>
<dbReference type="AlphaFoldDB" id="A0A6T8NPK9"/>
<name>A0A6T8NPK9_HEMAN</name>
<dbReference type="PANTHER" id="PTHR33219">
    <property type="entry name" value="YLMG HOMOLOG PROTEIN 2, CHLOROPLASTIC"/>
    <property type="match status" value="1"/>
</dbReference>
<accession>A0A6T8NPK9</accession>